<evidence type="ECO:0000256" key="2">
    <source>
        <dbReference type="ARBA" id="ARBA00022803"/>
    </source>
</evidence>
<feature type="repeat" description="TPR" evidence="3">
    <location>
        <begin position="726"/>
        <end position="759"/>
    </location>
</feature>
<sequence length="944" mass="104761">MVTTSLRDILRKRRSAAFFGRENHRDDYRANLALPPNDEARRFVYNIHGNAGVGKTLLLREFQQLAVDAEFLTARVDDEHADGPLDMLNSVAEQMKSQGLRLEGYTKQYTAYLKTRHELLSSPDVPDNIASMLTYGLTRVGFLGMSVLTGVDVAGHVHPDGAANAIDEGRVWLMSKIKEPQNLRLTLDPIGELTALFLRELAKSAGSRRLAFFFDSFENAAPTSQEWLLALVEGEKHGSLPDDVVITIAGQHKPDPNAWSLLRPFTVDVELHPFTREETSRLLARHGVTDPQTIEPVWELTGGLPVLVDTLAQAAAGDPDSIRDPSGGAVDRFLKGIDDAERRRIARLCALPQYLNQDVLALFVGEEEPERAAELYGWLRSLRFVVDEGGRCHYHQVVRSLMVRLQRNSSPAEFERHHRTLTAYYERVGEPGPPLQQIYHRLCADPETALADALSGAVDACADGVPGARRWTRALEQAAQDSGATETARWAHLLGSALSGAEPEAAFLSHLIDKADLPEPTLHKALRERWRLRHDAGRDAEAFEDIERAIRLRPDDAASYIQRGRTHRELRRLDAAIADFDRACELDSTIPAPLVQRALTFEGRGDHDAALADFTRAFALRPQDGHLLAHRAVLHRAQGRHAESLADFDRALRLTPDDAWTLSQRGSTRWRLDQFEAALADLDRAVELEPTSGRFLDRAVLRQDIGDLEGALADCDRALEADPEYTHVLAHRGDVHRLRGDLETALRDLDRAIAAKPDEFWAIGRRLKVRLLLEDYGGALADFRAAPDSVPAELAGMLLLIADEAMEAFLYLAEKAGRSPDGPEAHPWLLFLTGLAAHRAGEGPRAEEYLRRGIVEGERLRELEPREEAHTFNPAMCHLVLGETDRAVAMVRGMLADSPSPARITEGLSSLRLLRPLVEESACDVVIDLLAEHAEPSDGAPGYR</sequence>
<dbReference type="SUPFAM" id="SSF52540">
    <property type="entry name" value="P-loop containing nucleoside triphosphate hydrolases"/>
    <property type="match status" value="1"/>
</dbReference>
<dbReference type="SUPFAM" id="SSF48452">
    <property type="entry name" value="TPR-like"/>
    <property type="match status" value="1"/>
</dbReference>
<feature type="domain" description="Orc1-like AAA ATPase" evidence="4">
    <location>
        <begin position="18"/>
        <end position="235"/>
    </location>
</feature>
<comment type="caution">
    <text evidence="5">The sequence shown here is derived from an EMBL/GenBank/DDBJ whole genome shotgun (WGS) entry which is preliminary data.</text>
</comment>
<evidence type="ECO:0000313" key="6">
    <source>
        <dbReference type="Proteomes" id="UP001499993"/>
    </source>
</evidence>
<reference evidence="6" key="1">
    <citation type="journal article" date="2019" name="Int. J. Syst. Evol. Microbiol.">
        <title>The Global Catalogue of Microorganisms (GCM) 10K type strain sequencing project: providing services to taxonomists for standard genome sequencing and annotation.</title>
        <authorList>
            <consortium name="The Broad Institute Genomics Platform"/>
            <consortium name="The Broad Institute Genome Sequencing Center for Infectious Disease"/>
            <person name="Wu L."/>
            <person name="Ma J."/>
        </authorList>
    </citation>
    <scope>NUCLEOTIDE SEQUENCE [LARGE SCALE GENOMIC DNA]</scope>
    <source>
        <strain evidence="6">JCM 18123</strain>
    </source>
</reference>
<dbReference type="InterPro" id="IPR011990">
    <property type="entry name" value="TPR-like_helical_dom_sf"/>
</dbReference>
<dbReference type="InterPro" id="IPR050498">
    <property type="entry name" value="Ycf3"/>
</dbReference>
<accession>A0ABP9G1X8</accession>
<evidence type="ECO:0000256" key="1">
    <source>
        <dbReference type="ARBA" id="ARBA00022737"/>
    </source>
</evidence>
<keyword evidence="1" id="KW-0677">Repeat</keyword>
<dbReference type="Gene3D" id="1.25.40.10">
    <property type="entry name" value="Tetratricopeptide repeat domain"/>
    <property type="match status" value="3"/>
</dbReference>
<dbReference type="SMART" id="SM00028">
    <property type="entry name" value="TPR"/>
    <property type="match status" value="8"/>
</dbReference>
<dbReference type="Proteomes" id="UP001499993">
    <property type="component" value="Unassembled WGS sequence"/>
</dbReference>
<feature type="repeat" description="TPR" evidence="3">
    <location>
        <begin position="659"/>
        <end position="692"/>
    </location>
</feature>
<dbReference type="PANTHER" id="PTHR44858">
    <property type="entry name" value="TETRATRICOPEPTIDE REPEAT PROTEIN 6"/>
    <property type="match status" value="1"/>
</dbReference>
<dbReference type="EMBL" id="BAABIK010000001">
    <property type="protein sequence ID" value="GAA4925644.1"/>
    <property type="molecule type" value="Genomic_DNA"/>
</dbReference>
<name>A0ABP9G1X8_9ACTN</name>
<feature type="repeat" description="TPR" evidence="3">
    <location>
        <begin position="591"/>
        <end position="624"/>
    </location>
</feature>
<dbReference type="InterPro" id="IPR019734">
    <property type="entry name" value="TPR_rpt"/>
</dbReference>
<dbReference type="InterPro" id="IPR027417">
    <property type="entry name" value="P-loop_NTPase"/>
</dbReference>
<protein>
    <submittedName>
        <fullName evidence="5">Tetratricopeptide repeat protein</fullName>
    </submittedName>
</protein>
<keyword evidence="6" id="KW-1185">Reference proteome</keyword>
<organism evidence="5 6">
    <name type="scientific">Streptomonospora halophila</name>
    <dbReference type="NCBI Taxonomy" id="427369"/>
    <lineage>
        <taxon>Bacteria</taxon>
        <taxon>Bacillati</taxon>
        <taxon>Actinomycetota</taxon>
        <taxon>Actinomycetes</taxon>
        <taxon>Streptosporangiales</taxon>
        <taxon>Nocardiopsidaceae</taxon>
        <taxon>Streptomonospora</taxon>
    </lineage>
</organism>
<gene>
    <name evidence="5" type="ORF">GCM10023224_00240</name>
</gene>
<dbReference type="Pfam" id="PF13191">
    <property type="entry name" value="AAA_16"/>
    <property type="match status" value="1"/>
</dbReference>
<evidence type="ECO:0000313" key="5">
    <source>
        <dbReference type="EMBL" id="GAA4925644.1"/>
    </source>
</evidence>
<evidence type="ECO:0000256" key="3">
    <source>
        <dbReference type="PROSITE-ProRule" id="PRU00339"/>
    </source>
</evidence>
<dbReference type="PANTHER" id="PTHR44858:SF1">
    <property type="entry name" value="UDP-N-ACETYLGLUCOSAMINE--PEPTIDE N-ACETYLGLUCOSAMINYLTRANSFERASE SPINDLY-RELATED"/>
    <property type="match status" value="1"/>
</dbReference>
<proteinExistence type="predicted"/>
<feature type="repeat" description="TPR" evidence="3">
    <location>
        <begin position="557"/>
        <end position="590"/>
    </location>
</feature>
<feature type="repeat" description="TPR" evidence="3">
    <location>
        <begin position="625"/>
        <end position="658"/>
    </location>
</feature>
<evidence type="ECO:0000259" key="4">
    <source>
        <dbReference type="Pfam" id="PF13191"/>
    </source>
</evidence>
<dbReference type="PROSITE" id="PS50005">
    <property type="entry name" value="TPR"/>
    <property type="match status" value="5"/>
</dbReference>
<keyword evidence="2 3" id="KW-0802">TPR repeat</keyword>
<dbReference type="Pfam" id="PF13432">
    <property type="entry name" value="TPR_16"/>
    <property type="match status" value="3"/>
</dbReference>
<dbReference type="InterPro" id="IPR041664">
    <property type="entry name" value="AAA_16"/>
</dbReference>